<dbReference type="Proteomes" id="UP001164539">
    <property type="component" value="Chromosome 6"/>
</dbReference>
<keyword evidence="2" id="KW-1185">Reference proteome</keyword>
<proteinExistence type="predicted"/>
<evidence type="ECO:0000313" key="1">
    <source>
        <dbReference type="EMBL" id="KAJ4717390.1"/>
    </source>
</evidence>
<evidence type="ECO:0000313" key="2">
    <source>
        <dbReference type="Proteomes" id="UP001164539"/>
    </source>
</evidence>
<protein>
    <submittedName>
        <fullName evidence="1">Expansin-like</fullName>
    </submittedName>
</protein>
<sequence>MAMFPPKLKMAIFLHFLFFLSPFAAAELIECTQCEHKGKVSYISEDSALSSGACAYGSMALGFNHGYLAAASFYADGALCGGCYRMRCKNKRLCKREGTTVMVTDELTNSSSSKIDFALSRKAYMAMANKGLEKQLLKHRAVDVTFKSYPCDDFTNKNLSLRVQESSKWPDYLAVKVLYQGGQTVIRSINLSAQDDSSDVIYLRRNHSAVWDTDNVPKGPLKFEFEVIDRRDSSSIYADNVLPVNWKPGVIYDTGVQVREYSAEGGCRERDCNLDGW</sequence>
<name>A0ACC1Y4G7_MELAZ</name>
<comment type="caution">
    <text evidence="1">The sequence shown here is derived from an EMBL/GenBank/DDBJ whole genome shotgun (WGS) entry which is preliminary data.</text>
</comment>
<reference evidence="1 2" key="1">
    <citation type="journal article" date="2023" name="Science">
        <title>Complex scaffold remodeling in plant triterpene biosynthesis.</title>
        <authorList>
            <person name="De La Pena R."/>
            <person name="Hodgson H."/>
            <person name="Liu J.C."/>
            <person name="Stephenson M.J."/>
            <person name="Martin A.C."/>
            <person name="Owen C."/>
            <person name="Harkess A."/>
            <person name="Leebens-Mack J."/>
            <person name="Jimenez L.E."/>
            <person name="Osbourn A."/>
            <person name="Sattely E.S."/>
        </authorList>
    </citation>
    <scope>NUCLEOTIDE SEQUENCE [LARGE SCALE GENOMIC DNA]</scope>
    <source>
        <strain evidence="2">cv. JPN11</strain>
        <tissue evidence="1">Leaf</tissue>
    </source>
</reference>
<dbReference type="EMBL" id="CM051399">
    <property type="protein sequence ID" value="KAJ4717390.1"/>
    <property type="molecule type" value="Genomic_DNA"/>
</dbReference>
<gene>
    <name evidence="1" type="ORF">OWV82_012283</name>
</gene>
<accession>A0ACC1Y4G7</accession>
<organism evidence="1 2">
    <name type="scientific">Melia azedarach</name>
    <name type="common">Chinaberry tree</name>
    <dbReference type="NCBI Taxonomy" id="155640"/>
    <lineage>
        <taxon>Eukaryota</taxon>
        <taxon>Viridiplantae</taxon>
        <taxon>Streptophyta</taxon>
        <taxon>Embryophyta</taxon>
        <taxon>Tracheophyta</taxon>
        <taxon>Spermatophyta</taxon>
        <taxon>Magnoliopsida</taxon>
        <taxon>eudicotyledons</taxon>
        <taxon>Gunneridae</taxon>
        <taxon>Pentapetalae</taxon>
        <taxon>rosids</taxon>
        <taxon>malvids</taxon>
        <taxon>Sapindales</taxon>
        <taxon>Meliaceae</taxon>
        <taxon>Melia</taxon>
    </lineage>
</organism>